<evidence type="ECO:0000256" key="1">
    <source>
        <dbReference type="ARBA" id="ARBA00004584"/>
    </source>
</evidence>
<evidence type="ECO:0008006" key="13">
    <source>
        <dbReference type="Google" id="ProtNLM"/>
    </source>
</evidence>
<feature type="compositionally biased region" description="Basic and acidic residues" evidence="10">
    <location>
        <begin position="1106"/>
        <end position="1115"/>
    </location>
</feature>
<dbReference type="GO" id="GO:0051177">
    <property type="term" value="P:meiotic sister chromatid cohesion"/>
    <property type="evidence" value="ECO:0007669"/>
    <property type="project" value="TreeGrafter"/>
</dbReference>
<dbReference type="PANTHER" id="PTHR21577">
    <property type="entry name" value="SHUGOSHIN"/>
    <property type="match status" value="1"/>
</dbReference>
<dbReference type="HOGENOM" id="CLU_264434_0_0_1"/>
<evidence type="ECO:0000313" key="12">
    <source>
        <dbReference type="Proteomes" id="UP000005447"/>
    </source>
</evidence>
<feature type="compositionally biased region" description="Basic and acidic residues" evidence="10">
    <location>
        <begin position="506"/>
        <end position="516"/>
    </location>
</feature>
<name>H0UZ74_CAVPO</name>
<feature type="compositionally biased region" description="Polar residues" evidence="10">
    <location>
        <begin position="421"/>
        <end position="430"/>
    </location>
</feature>
<organism evidence="11 12">
    <name type="scientific">Cavia porcellus</name>
    <name type="common">Guinea pig</name>
    <dbReference type="NCBI Taxonomy" id="10141"/>
    <lineage>
        <taxon>Eukaryota</taxon>
        <taxon>Metazoa</taxon>
        <taxon>Chordata</taxon>
        <taxon>Craniata</taxon>
        <taxon>Vertebrata</taxon>
        <taxon>Euteleostomi</taxon>
        <taxon>Mammalia</taxon>
        <taxon>Eutheria</taxon>
        <taxon>Euarchontoglires</taxon>
        <taxon>Glires</taxon>
        <taxon>Rodentia</taxon>
        <taxon>Hystricomorpha</taxon>
        <taxon>Caviidae</taxon>
        <taxon>Cavia</taxon>
    </lineage>
</organism>
<dbReference type="GeneTree" id="ENSGT00940000154107"/>
<feature type="region of interest" description="Disordered" evidence="10">
    <location>
        <begin position="1099"/>
        <end position="1182"/>
    </location>
</feature>
<protein>
    <recommendedName>
        <fullName evidence="13">Shugoshin 2</fullName>
    </recommendedName>
</protein>
<evidence type="ECO:0000256" key="9">
    <source>
        <dbReference type="SAM" id="Coils"/>
    </source>
</evidence>
<evidence type="ECO:0000256" key="10">
    <source>
        <dbReference type="SAM" id="MobiDB-lite"/>
    </source>
</evidence>
<feature type="compositionally biased region" description="Basic and acidic residues" evidence="10">
    <location>
        <begin position="972"/>
        <end position="981"/>
    </location>
</feature>
<dbReference type="GO" id="GO:0051301">
    <property type="term" value="P:cell division"/>
    <property type="evidence" value="ECO:0007669"/>
    <property type="project" value="UniProtKB-KW"/>
</dbReference>
<feature type="compositionally biased region" description="Polar residues" evidence="10">
    <location>
        <begin position="307"/>
        <end position="322"/>
    </location>
</feature>
<reference evidence="11" key="3">
    <citation type="submission" date="2025-09" db="UniProtKB">
        <authorList>
            <consortium name="Ensembl"/>
        </authorList>
    </citation>
    <scope>IDENTIFICATION</scope>
    <source>
        <strain evidence="11">2N</strain>
    </source>
</reference>
<dbReference type="Ensembl" id="ENSCPOT00000002756.3">
    <property type="protein sequence ID" value="ENSCPOP00000002471.3"/>
    <property type="gene ID" value="ENSCPOG00000002722.4"/>
</dbReference>
<evidence type="ECO:0000256" key="4">
    <source>
        <dbReference type="ARBA" id="ARBA00022618"/>
    </source>
</evidence>
<dbReference type="CTD" id="151246"/>
<dbReference type="Bgee" id="ENSCPOG00000002722">
    <property type="expression patterns" value="Expressed in testis and 3 other cell types or tissues"/>
</dbReference>
<dbReference type="PANTHER" id="PTHR21577:SF3">
    <property type="entry name" value="SHUGOSHIN 1-RELATED"/>
    <property type="match status" value="1"/>
</dbReference>
<dbReference type="STRING" id="10141.ENSCPOP00000002471"/>
<evidence type="ECO:0000313" key="11">
    <source>
        <dbReference type="Ensembl" id="ENSCPOP00000002471.3"/>
    </source>
</evidence>
<feature type="region of interest" description="Disordered" evidence="10">
    <location>
        <begin position="587"/>
        <end position="608"/>
    </location>
</feature>
<evidence type="ECO:0000256" key="3">
    <source>
        <dbReference type="ARBA" id="ARBA00022454"/>
    </source>
</evidence>
<evidence type="ECO:0000256" key="2">
    <source>
        <dbReference type="ARBA" id="ARBA00010845"/>
    </source>
</evidence>
<dbReference type="RefSeq" id="XP_013000700.1">
    <property type="nucleotide sequence ID" value="XM_013145246.2"/>
</dbReference>
<dbReference type="EMBL" id="AAKN02051285">
    <property type="status" value="NOT_ANNOTATED_CDS"/>
    <property type="molecule type" value="Genomic_DNA"/>
</dbReference>
<reference evidence="12" key="1">
    <citation type="journal article" date="2011" name="Nature">
        <title>A high-resolution map of human evolutionary constraint using 29 mammals.</title>
        <authorList>
            <person name="Lindblad-Toh K."/>
            <person name="Garber M."/>
            <person name="Zuk O."/>
            <person name="Lin M.F."/>
            <person name="Parker B.J."/>
            <person name="Washietl S."/>
            <person name="Kheradpour P."/>
            <person name="Ernst J."/>
            <person name="Jordan G."/>
            <person name="Mauceli E."/>
            <person name="Ward L.D."/>
            <person name="Lowe C.B."/>
            <person name="Holloway A.K."/>
            <person name="Clamp M."/>
            <person name="Gnerre S."/>
            <person name="Alfoldi J."/>
            <person name="Beal K."/>
            <person name="Chang J."/>
            <person name="Clawson H."/>
            <person name="Cuff J."/>
            <person name="Di Palma F."/>
            <person name="Fitzgerald S."/>
            <person name="Flicek P."/>
            <person name="Guttman M."/>
            <person name="Hubisz M.J."/>
            <person name="Jaffe D.B."/>
            <person name="Jungreis I."/>
            <person name="Kent W.J."/>
            <person name="Kostka D."/>
            <person name="Lara M."/>
            <person name="Martins A.L."/>
            <person name="Massingham T."/>
            <person name="Moltke I."/>
            <person name="Raney B.J."/>
            <person name="Rasmussen M.D."/>
            <person name="Robinson J."/>
            <person name="Stark A."/>
            <person name="Vilella A.J."/>
            <person name="Wen J."/>
            <person name="Xie X."/>
            <person name="Zody M.C."/>
            <person name="Baldwin J."/>
            <person name="Bloom T."/>
            <person name="Chin C.W."/>
            <person name="Heiman D."/>
            <person name="Nicol R."/>
            <person name="Nusbaum C."/>
            <person name="Young S."/>
            <person name="Wilkinson J."/>
            <person name="Worley K.C."/>
            <person name="Kovar C.L."/>
            <person name="Muzny D.M."/>
            <person name="Gibbs R.A."/>
            <person name="Cree A."/>
            <person name="Dihn H.H."/>
            <person name="Fowler G."/>
            <person name="Jhangiani S."/>
            <person name="Joshi V."/>
            <person name="Lee S."/>
            <person name="Lewis L.R."/>
            <person name="Nazareth L.V."/>
            <person name="Okwuonu G."/>
            <person name="Santibanez J."/>
            <person name="Warren W.C."/>
            <person name="Mardis E.R."/>
            <person name="Weinstock G.M."/>
            <person name="Wilson R.K."/>
            <person name="Delehaunty K."/>
            <person name="Dooling D."/>
            <person name="Fronik C."/>
            <person name="Fulton L."/>
            <person name="Fulton B."/>
            <person name="Graves T."/>
            <person name="Minx P."/>
            <person name="Sodergren E."/>
            <person name="Birney E."/>
            <person name="Margulies E.H."/>
            <person name="Herrero J."/>
            <person name="Green E.D."/>
            <person name="Haussler D."/>
            <person name="Siepel A."/>
            <person name="Goldman N."/>
            <person name="Pollard K.S."/>
            <person name="Pedersen J.S."/>
            <person name="Lander E.S."/>
            <person name="Kellis M."/>
        </authorList>
    </citation>
    <scope>NUCLEOTIDE SEQUENCE [LARGE SCALE GENOMIC DNA]</scope>
    <source>
        <strain evidence="12">2N</strain>
    </source>
</reference>
<evidence type="ECO:0000256" key="7">
    <source>
        <dbReference type="ARBA" id="ARBA00023306"/>
    </source>
</evidence>
<feature type="region of interest" description="Disordered" evidence="10">
    <location>
        <begin position="954"/>
        <end position="1003"/>
    </location>
</feature>
<feature type="compositionally biased region" description="Polar residues" evidence="10">
    <location>
        <begin position="377"/>
        <end position="395"/>
    </location>
</feature>
<dbReference type="InterPro" id="IPR038889">
    <property type="entry name" value="Shugoshin1/2"/>
</dbReference>
<dbReference type="EMBL" id="AAKN02051286">
    <property type="status" value="NOT_ANNOTATED_CDS"/>
    <property type="molecule type" value="Genomic_DNA"/>
</dbReference>
<dbReference type="GeneID" id="100720489"/>
<keyword evidence="5" id="KW-0159">Chromosome partition</keyword>
<feature type="compositionally biased region" description="Polar residues" evidence="10">
    <location>
        <begin position="242"/>
        <end position="256"/>
    </location>
</feature>
<keyword evidence="4" id="KW-0132">Cell division</keyword>
<dbReference type="Proteomes" id="UP000005447">
    <property type="component" value="Unassembled WGS sequence"/>
</dbReference>
<feature type="region of interest" description="Disordered" evidence="10">
    <location>
        <begin position="478"/>
        <end position="521"/>
    </location>
</feature>
<feature type="region of interest" description="Disordered" evidence="10">
    <location>
        <begin position="219"/>
        <end position="454"/>
    </location>
</feature>
<keyword evidence="6 9" id="KW-0175">Coiled coil</keyword>
<feature type="region of interest" description="Disordered" evidence="10">
    <location>
        <begin position="158"/>
        <end position="194"/>
    </location>
</feature>
<dbReference type="AlphaFoldDB" id="H0UZ74"/>
<dbReference type="eggNOG" id="ENOG502S9Y1">
    <property type="taxonomic scope" value="Eukaryota"/>
</dbReference>
<gene>
    <name evidence="11" type="primary">Sgo2</name>
</gene>
<comment type="subcellular location">
    <subcellularLocation>
        <location evidence="1">Chromosome</location>
        <location evidence="1">Centromere</location>
    </subcellularLocation>
</comment>
<feature type="compositionally biased region" description="Polar residues" evidence="10">
    <location>
        <begin position="178"/>
        <end position="194"/>
    </location>
</feature>
<comment type="similarity">
    <text evidence="2">Belongs to the shugoshin family.</text>
</comment>
<reference evidence="11" key="2">
    <citation type="submission" date="2025-08" db="UniProtKB">
        <authorList>
            <consortium name="Ensembl"/>
        </authorList>
    </citation>
    <scope>IDENTIFICATION</scope>
    <source>
        <strain evidence="11">2N</strain>
    </source>
</reference>
<evidence type="ECO:0000256" key="8">
    <source>
        <dbReference type="ARBA" id="ARBA00023328"/>
    </source>
</evidence>
<feature type="coiled-coil region" evidence="9">
    <location>
        <begin position="84"/>
        <end position="111"/>
    </location>
</feature>
<dbReference type="VEuPathDB" id="HostDB:ENSCPOG00000002722"/>
<dbReference type="KEGG" id="cpoc:100720489"/>
<dbReference type="EMBL" id="AAKN02051284">
    <property type="status" value="NOT_ANNOTATED_CDS"/>
    <property type="molecule type" value="Genomic_DNA"/>
</dbReference>
<dbReference type="OrthoDB" id="5990092at2759"/>
<dbReference type="GO" id="GO:0007059">
    <property type="term" value="P:chromosome segregation"/>
    <property type="evidence" value="ECO:0007669"/>
    <property type="project" value="UniProtKB-KW"/>
</dbReference>
<evidence type="ECO:0000256" key="5">
    <source>
        <dbReference type="ARBA" id="ARBA00022829"/>
    </source>
</evidence>
<proteinExistence type="inferred from homology"/>
<accession>H0UZ74</accession>
<feature type="compositionally biased region" description="Low complexity" evidence="10">
    <location>
        <begin position="277"/>
        <end position="295"/>
    </location>
</feature>
<dbReference type="InParanoid" id="H0UZ74"/>
<keyword evidence="12" id="KW-1185">Reference proteome</keyword>
<sequence>MESLGMRTDSVTSAIKRHVKDKRASKATLNVSLASKIKTKIINNSSIFKISLKHNNRALAQALSREKENSRRIATEKMLLQKEVEKLNFKNTFLQLKLDNLNKKLIEIESLLSNNLITAIEMSSLSEFHQSSFLPSTSKKKRPSRQCELVRLPFARVPLSSNDDDDDDDKEKTPRDNGVTSRLSPDAASSVSVRQSVPAQCNVDLVLLKESNWSMCGPDDTERISSRVSVPPKEGHSHLERSSQCSVVGETTNGRCNSHGREKLSLSNVTARKKRASSWASDSPAADAPWGAASGQQHSLSPRLDQNVESEGCTNESSTTVPGSPKGPAGLENPPAPLGKPSPDSVGRLQGGGDPQGQTTVYGADMELTATDMHTIITVSRGSRQQSSRKMNNCEHTALRKVRDRNSGSKRERSKRKCKTGTGTDATGQAENGPEGGSARVGGREDAGDPDSILSAAWLPPVSLLRKTALHQASGWEDRCSGQYSGAEKASEQGPVPSSSPGADGALKEGGTHESQRSLACSKSKASRQTFVICNLEKDCLFPNQKEDKENVEVAHEFQTADLSSRENGNVHDCETQNISKLKKCVPGRQSQSKVSHRKQRVNRKTEVISQVQERHEEGGADGHAPQQGNAFLPQVDTETISGNMGLSDDFQILSPFLRDQGNLCDHETQNLLGLQKPVTTVYPVQQNESKINKKLRQKVNRKTEIISEVKHFDDEKSQCCSEKGVSFWKEKEAIPRRPTCSGELQTPAVPTQGCGEPCDHKALSVLAARTQPHGMTATCWTDSETGALRRKACPSTEITLERSRTCVRMGEGLQALGTDGFAALTQKRAETISANPEVTCRFQTVDLPTRDHGKVDNWETQKNSVTGMQLPQQNESKAHRKLRQKVNRKTEIISEMIQIYEDIDNDVHGQKNYSEDLDFKINTSKPRLGQQGLRDEYYMEITSGVKENYSQISDPSELVQEHKQRSPGKAEGVRTRDRSRPTLPWAGMTGTSSGPDSATSKCQATGVTKVTSRGKHRKTSALLPGSAHLDQENQWQGLQTMGTEADSHSEVSQRFSRGFPPDMRGLSSDGVCAGAVPASVSSTKVLVVKDGSFPAHSPILQVPGDGHEKTEEARASAGQRTQKATTGNRTLQDLTNTSCFASSTVKSESASEGGASEPPSKKRRCAPLSLKEPNLKRKMRR</sequence>
<dbReference type="FunCoup" id="H0UZ74">
    <property type="interactions" value="974"/>
</dbReference>
<dbReference type="GO" id="GO:0000776">
    <property type="term" value="C:kinetochore"/>
    <property type="evidence" value="ECO:0007669"/>
    <property type="project" value="TreeGrafter"/>
</dbReference>
<feature type="compositionally biased region" description="Polar residues" evidence="10">
    <location>
        <begin position="1119"/>
        <end position="1147"/>
    </location>
</feature>
<feature type="compositionally biased region" description="Polar residues" evidence="10">
    <location>
        <begin position="990"/>
        <end position="1003"/>
    </location>
</feature>
<keyword evidence="7" id="KW-0131">Cell cycle</keyword>
<feature type="compositionally biased region" description="Low complexity" evidence="10">
    <location>
        <begin position="1148"/>
        <end position="1159"/>
    </location>
</feature>
<dbReference type="OMA" id="LNWNNEI"/>
<keyword evidence="3" id="KW-0158">Chromosome</keyword>
<evidence type="ECO:0000256" key="6">
    <source>
        <dbReference type="ARBA" id="ARBA00023054"/>
    </source>
</evidence>
<keyword evidence="8" id="KW-0137">Centromere</keyword>